<accession>A0A0W8G9Q6</accession>
<dbReference type="PANTHER" id="PTHR43682">
    <property type="entry name" value="LACTATE UTILIZATION PROTEIN C"/>
    <property type="match status" value="1"/>
</dbReference>
<dbReference type="AlphaFoldDB" id="A0A0W8G9Q6"/>
<sequence length="232" mass="23711">MKPFGISAPRNTRRAMFERLEKALCDAPRPPKRQPVQAAPDTGLPDRDALLAAFLGNLDAAGVSHATAGNPDEAAGAMRAFVRAREAQCVAIWEAEVLTGLTGCDVAGVVRGMGLGVVMPYGERPCPDTARAEVGITGAAAALAATGTVVLTSGPGMPRSVSIVPPAHLAVVPQSRILPDLAAYFATLSPVAGLPAAIHAVSGASSTGDIEFVYVRGAHGPVAVHVIVLGWL</sequence>
<dbReference type="InterPro" id="IPR037171">
    <property type="entry name" value="NagB/RpiA_transferase-like"/>
</dbReference>
<dbReference type="Pfam" id="PF02589">
    <property type="entry name" value="LUD_dom"/>
    <property type="match status" value="1"/>
</dbReference>
<feature type="domain" description="LUD" evidence="1">
    <location>
        <begin position="130"/>
        <end position="229"/>
    </location>
</feature>
<gene>
    <name evidence="2" type="ORF">ASZ90_000874</name>
</gene>
<comment type="caution">
    <text evidence="2">The sequence shown here is derived from an EMBL/GenBank/DDBJ whole genome shotgun (WGS) entry which is preliminary data.</text>
</comment>
<dbReference type="EMBL" id="LNQE01000115">
    <property type="protein sequence ID" value="KUG29235.1"/>
    <property type="molecule type" value="Genomic_DNA"/>
</dbReference>
<reference evidence="2" key="1">
    <citation type="journal article" date="2015" name="Proc. Natl. Acad. Sci. U.S.A.">
        <title>Networks of energetic and metabolic interactions define dynamics in microbial communities.</title>
        <authorList>
            <person name="Embree M."/>
            <person name="Liu J.K."/>
            <person name="Al-Bassam M.M."/>
            <person name="Zengler K."/>
        </authorList>
    </citation>
    <scope>NUCLEOTIDE SEQUENCE</scope>
</reference>
<protein>
    <recommendedName>
        <fullName evidence="1">LUD domain-containing protein</fullName>
    </recommendedName>
</protein>
<evidence type="ECO:0000259" key="1">
    <source>
        <dbReference type="Pfam" id="PF02589"/>
    </source>
</evidence>
<organism evidence="2">
    <name type="scientific">hydrocarbon metagenome</name>
    <dbReference type="NCBI Taxonomy" id="938273"/>
    <lineage>
        <taxon>unclassified sequences</taxon>
        <taxon>metagenomes</taxon>
        <taxon>ecological metagenomes</taxon>
    </lineage>
</organism>
<dbReference type="InterPro" id="IPR003741">
    <property type="entry name" value="LUD_dom"/>
</dbReference>
<dbReference type="Gene3D" id="3.40.50.10420">
    <property type="entry name" value="NagB/RpiA/CoA transferase-like"/>
    <property type="match status" value="1"/>
</dbReference>
<name>A0A0W8G9Q6_9ZZZZ</name>
<evidence type="ECO:0000313" key="2">
    <source>
        <dbReference type="EMBL" id="KUG29235.1"/>
    </source>
</evidence>
<dbReference type="PANTHER" id="PTHR43682:SF1">
    <property type="entry name" value="LACTATE UTILIZATION PROTEIN C"/>
    <property type="match status" value="1"/>
</dbReference>
<dbReference type="SUPFAM" id="SSF100950">
    <property type="entry name" value="NagB/RpiA/CoA transferase-like"/>
    <property type="match status" value="1"/>
</dbReference>
<dbReference type="InterPro" id="IPR024185">
    <property type="entry name" value="FTHF_cligase-like_sf"/>
</dbReference>
<proteinExistence type="predicted"/>